<dbReference type="PRINTS" id="PR00420">
    <property type="entry name" value="RNGMNOXGNASE"/>
</dbReference>
<dbReference type="Pfam" id="PF01494">
    <property type="entry name" value="FAD_binding_3"/>
    <property type="match status" value="1"/>
</dbReference>
<keyword evidence="7" id="KW-1185">Reference proteome</keyword>
<dbReference type="PANTHER" id="PTHR46496:SF1">
    <property type="entry name" value="ZEAXANTHIN EPOXIDASE, CHLOROPLASTIC"/>
    <property type="match status" value="1"/>
</dbReference>
<sequence length="376" mass="43539">MYSIIGGGICGLTTALAFEKLGIEYKLYEKAEELIPVGAGILLPPNALQVYDWLEILEDIKQKGSEMRRITLTKSDMSPLFDYIQDDIKEKYGFYSVSIHRWELQNILLQKIPKHKIHLNKSFASYKTSEKKVELFFHDGSKVETDYIIGADGIHSRIRKQLFPKSKIRYSGQTCWRGICDYKNISNEYQYRGIEMWGKELRFGITKIEKDKFYWFAVIKSKSNLKDNLLTIKSELSDTFNDFHPIVNHLIDKTSITNIIRSDLYDVNPMPNWYRGNICLIGDAAHATTPNMGQGGAQTIEDAYFLANAIKREQPDNVFNVFQKKRINKVNQIVKQSLMMGKIGHLKYFESLRSFIIKAIPSSLFKLRWRTVYKLG</sequence>
<dbReference type="PANTHER" id="PTHR46496">
    <property type="match status" value="1"/>
</dbReference>
<reference evidence="7" key="1">
    <citation type="submission" date="2021-03" db="EMBL/GenBank/DDBJ databases">
        <title>Genome of Cognatishimia sp. F0-27.</title>
        <authorList>
            <person name="Ping X."/>
        </authorList>
    </citation>
    <scope>NUCLEOTIDE SEQUENCE [LARGE SCALE GENOMIC DNA]</scope>
    <source>
        <strain evidence="7">E313</strain>
    </source>
</reference>
<evidence type="ECO:0000313" key="6">
    <source>
        <dbReference type="EMBL" id="MCC1485416.1"/>
    </source>
</evidence>
<dbReference type="EMBL" id="JAFMPT010000022">
    <property type="protein sequence ID" value="MCC1485416.1"/>
    <property type="molecule type" value="Genomic_DNA"/>
</dbReference>
<dbReference type="Proteomes" id="UP000778797">
    <property type="component" value="Unassembled WGS sequence"/>
</dbReference>
<dbReference type="RefSeq" id="WP_227477908.1">
    <property type="nucleotide sequence ID" value="NZ_JAFMPT010000022.1"/>
</dbReference>
<keyword evidence="2" id="KW-0285">Flavoprotein</keyword>
<evidence type="ECO:0000256" key="4">
    <source>
        <dbReference type="ARBA" id="ARBA00023002"/>
    </source>
</evidence>
<evidence type="ECO:0000256" key="3">
    <source>
        <dbReference type="ARBA" id="ARBA00022827"/>
    </source>
</evidence>
<dbReference type="Gene3D" id="3.50.50.60">
    <property type="entry name" value="FAD/NAD(P)-binding domain"/>
    <property type="match status" value="1"/>
</dbReference>
<evidence type="ECO:0000256" key="1">
    <source>
        <dbReference type="ARBA" id="ARBA00001974"/>
    </source>
</evidence>
<organism evidence="6 7">
    <name type="scientific">Winogradskyella immobilis</name>
    <dbReference type="NCBI Taxonomy" id="2816852"/>
    <lineage>
        <taxon>Bacteria</taxon>
        <taxon>Pseudomonadati</taxon>
        <taxon>Bacteroidota</taxon>
        <taxon>Flavobacteriia</taxon>
        <taxon>Flavobacteriales</taxon>
        <taxon>Flavobacteriaceae</taxon>
        <taxon>Winogradskyella</taxon>
    </lineage>
</organism>
<evidence type="ECO:0000256" key="2">
    <source>
        <dbReference type="ARBA" id="ARBA00022630"/>
    </source>
</evidence>
<dbReference type="InterPro" id="IPR002938">
    <property type="entry name" value="FAD-bd"/>
</dbReference>
<reference evidence="7" key="2">
    <citation type="submission" date="2023-07" db="EMBL/GenBank/DDBJ databases">
        <title>Genome of Winogradskyella sp. E313.</title>
        <authorList>
            <person name="Zhou Y."/>
        </authorList>
    </citation>
    <scope>NUCLEOTIDE SEQUENCE [LARGE SCALE GENOMIC DNA]</scope>
    <source>
        <strain evidence="7">E313</strain>
    </source>
</reference>
<dbReference type="SUPFAM" id="SSF51905">
    <property type="entry name" value="FAD/NAD(P)-binding domain"/>
    <property type="match status" value="1"/>
</dbReference>
<dbReference type="InterPro" id="IPR036188">
    <property type="entry name" value="FAD/NAD-bd_sf"/>
</dbReference>
<keyword evidence="6" id="KW-0503">Monooxygenase</keyword>
<gene>
    <name evidence="6" type="ORF">J1C55_12495</name>
</gene>
<proteinExistence type="predicted"/>
<keyword evidence="3" id="KW-0274">FAD</keyword>
<name>A0ABS8EQD1_9FLAO</name>
<comment type="caution">
    <text evidence="6">The sequence shown here is derived from an EMBL/GenBank/DDBJ whole genome shotgun (WGS) entry which is preliminary data.</text>
</comment>
<dbReference type="GO" id="GO:0004497">
    <property type="term" value="F:monooxygenase activity"/>
    <property type="evidence" value="ECO:0007669"/>
    <property type="project" value="UniProtKB-KW"/>
</dbReference>
<accession>A0ABS8EQD1</accession>
<keyword evidence="4" id="KW-0560">Oxidoreductase</keyword>
<evidence type="ECO:0000259" key="5">
    <source>
        <dbReference type="Pfam" id="PF01494"/>
    </source>
</evidence>
<protein>
    <submittedName>
        <fullName evidence="6">FAD-dependent monooxygenase</fullName>
    </submittedName>
</protein>
<feature type="domain" description="FAD-binding" evidence="5">
    <location>
        <begin position="4"/>
        <end position="310"/>
    </location>
</feature>
<evidence type="ECO:0000313" key="7">
    <source>
        <dbReference type="Proteomes" id="UP000778797"/>
    </source>
</evidence>
<comment type="cofactor">
    <cofactor evidence="1">
        <name>FAD</name>
        <dbReference type="ChEBI" id="CHEBI:57692"/>
    </cofactor>
</comment>